<gene>
    <name evidence="1" type="ORF">BJ138DRAFT_1159466</name>
</gene>
<protein>
    <submittedName>
        <fullName evidence="1">Uncharacterized protein</fullName>
    </submittedName>
</protein>
<organism evidence="1 2">
    <name type="scientific">Hygrophoropsis aurantiaca</name>
    <dbReference type="NCBI Taxonomy" id="72124"/>
    <lineage>
        <taxon>Eukaryota</taxon>
        <taxon>Fungi</taxon>
        <taxon>Dikarya</taxon>
        <taxon>Basidiomycota</taxon>
        <taxon>Agaricomycotina</taxon>
        <taxon>Agaricomycetes</taxon>
        <taxon>Agaricomycetidae</taxon>
        <taxon>Boletales</taxon>
        <taxon>Coniophorineae</taxon>
        <taxon>Hygrophoropsidaceae</taxon>
        <taxon>Hygrophoropsis</taxon>
    </lineage>
</organism>
<reference evidence="1" key="1">
    <citation type="journal article" date="2021" name="New Phytol.">
        <title>Evolutionary innovations through gain and loss of genes in the ectomycorrhizal Boletales.</title>
        <authorList>
            <person name="Wu G."/>
            <person name="Miyauchi S."/>
            <person name="Morin E."/>
            <person name="Kuo A."/>
            <person name="Drula E."/>
            <person name="Varga T."/>
            <person name="Kohler A."/>
            <person name="Feng B."/>
            <person name="Cao Y."/>
            <person name="Lipzen A."/>
            <person name="Daum C."/>
            <person name="Hundley H."/>
            <person name="Pangilinan J."/>
            <person name="Johnson J."/>
            <person name="Barry K."/>
            <person name="LaButti K."/>
            <person name="Ng V."/>
            <person name="Ahrendt S."/>
            <person name="Min B."/>
            <person name="Choi I.G."/>
            <person name="Park H."/>
            <person name="Plett J.M."/>
            <person name="Magnuson J."/>
            <person name="Spatafora J.W."/>
            <person name="Nagy L.G."/>
            <person name="Henrissat B."/>
            <person name="Grigoriev I.V."/>
            <person name="Yang Z.L."/>
            <person name="Xu J."/>
            <person name="Martin F.M."/>
        </authorList>
    </citation>
    <scope>NUCLEOTIDE SEQUENCE</scope>
    <source>
        <strain evidence="1">ATCC 28755</strain>
    </source>
</reference>
<sequence length="148" mass="17841">MINHRTLRVYNSLWILLSTLWIPDSRFFLRSTHPPHTKDEDAATPRTRTQPHRGRRRSASQSQPKHRRRRGQYYHSPRQYYHSPRQYDHSPRQYHHSPRQYHHSPRQYHHSPRQYDHSPSIDEVHRDIAGHAFMTTSRTTPSPQGPDT</sequence>
<dbReference type="Proteomes" id="UP000790377">
    <property type="component" value="Unassembled WGS sequence"/>
</dbReference>
<dbReference type="EMBL" id="MU267879">
    <property type="protein sequence ID" value="KAH7907703.1"/>
    <property type="molecule type" value="Genomic_DNA"/>
</dbReference>
<comment type="caution">
    <text evidence="1">The sequence shown here is derived from an EMBL/GenBank/DDBJ whole genome shotgun (WGS) entry which is preliminary data.</text>
</comment>
<proteinExistence type="predicted"/>
<evidence type="ECO:0000313" key="2">
    <source>
        <dbReference type="Proteomes" id="UP000790377"/>
    </source>
</evidence>
<accession>A0ACB8A3R8</accession>
<name>A0ACB8A3R8_9AGAM</name>
<keyword evidence="2" id="KW-1185">Reference proteome</keyword>
<evidence type="ECO:0000313" key="1">
    <source>
        <dbReference type="EMBL" id="KAH7907703.1"/>
    </source>
</evidence>